<comment type="caution">
    <text evidence="1">The sequence shown here is derived from an EMBL/GenBank/DDBJ whole genome shotgun (WGS) entry which is preliminary data.</text>
</comment>
<dbReference type="EMBL" id="CM047899">
    <property type="protein sequence ID" value="KAJ0102686.1"/>
    <property type="molecule type" value="Genomic_DNA"/>
</dbReference>
<organism evidence="1 2">
    <name type="scientific">Pistacia atlantica</name>
    <dbReference type="NCBI Taxonomy" id="434234"/>
    <lineage>
        <taxon>Eukaryota</taxon>
        <taxon>Viridiplantae</taxon>
        <taxon>Streptophyta</taxon>
        <taxon>Embryophyta</taxon>
        <taxon>Tracheophyta</taxon>
        <taxon>Spermatophyta</taxon>
        <taxon>Magnoliopsida</taxon>
        <taxon>eudicotyledons</taxon>
        <taxon>Gunneridae</taxon>
        <taxon>Pentapetalae</taxon>
        <taxon>rosids</taxon>
        <taxon>malvids</taxon>
        <taxon>Sapindales</taxon>
        <taxon>Anacardiaceae</taxon>
        <taxon>Pistacia</taxon>
    </lineage>
</organism>
<evidence type="ECO:0000313" key="1">
    <source>
        <dbReference type="EMBL" id="KAJ0102686.1"/>
    </source>
</evidence>
<keyword evidence="2" id="KW-1185">Reference proteome</keyword>
<sequence>MNTQEFYDRAPTSYLMVKFLLTAIGASLLFLACLTIILELIARFWLLQD</sequence>
<accession>A0ACC1BUG6</accession>
<gene>
    <name evidence="1" type="ORF">Patl1_06146</name>
</gene>
<reference evidence="2" key="1">
    <citation type="journal article" date="2023" name="G3 (Bethesda)">
        <title>Genome assembly and association tests identify interacting loci associated with vigor, precocity, and sex in interspecific pistachio rootstocks.</title>
        <authorList>
            <person name="Palmer W."/>
            <person name="Jacygrad E."/>
            <person name="Sagayaradj S."/>
            <person name="Cavanaugh K."/>
            <person name="Han R."/>
            <person name="Bertier L."/>
            <person name="Beede B."/>
            <person name="Kafkas S."/>
            <person name="Golino D."/>
            <person name="Preece J."/>
            <person name="Michelmore R."/>
        </authorList>
    </citation>
    <scope>NUCLEOTIDE SEQUENCE [LARGE SCALE GENOMIC DNA]</scope>
</reference>
<dbReference type="Proteomes" id="UP001164250">
    <property type="component" value="Chromosome 3"/>
</dbReference>
<proteinExistence type="predicted"/>
<name>A0ACC1BUG6_9ROSI</name>
<protein>
    <submittedName>
        <fullName evidence="1">Uncharacterized protein</fullName>
    </submittedName>
</protein>
<evidence type="ECO:0000313" key="2">
    <source>
        <dbReference type="Proteomes" id="UP001164250"/>
    </source>
</evidence>